<dbReference type="KEGG" id="cpip:CJF12_18445"/>
<organism evidence="2 3">
    <name type="scientific">Chryseobacterium piperi</name>
    <dbReference type="NCBI Taxonomy" id="558152"/>
    <lineage>
        <taxon>Bacteria</taxon>
        <taxon>Pseudomonadati</taxon>
        <taxon>Bacteroidota</taxon>
        <taxon>Flavobacteriia</taxon>
        <taxon>Flavobacteriales</taxon>
        <taxon>Weeksellaceae</taxon>
        <taxon>Chryseobacterium group</taxon>
        <taxon>Chryseobacterium</taxon>
    </lineage>
</organism>
<feature type="chain" id="PRO_5001804466" description="Lipoprotein" evidence="1">
    <location>
        <begin position="21"/>
        <end position="175"/>
    </location>
</feature>
<name>A0A086BIX8_9FLAO</name>
<keyword evidence="3" id="KW-1185">Reference proteome</keyword>
<dbReference type="EMBL" id="JPRJ01000012">
    <property type="protein sequence ID" value="KFF28892.1"/>
    <property type="molecule type" value="Genomic_DNA"/>
</dbReference>
<comment type="caution">
    <text evidence="2">The sequence shown here is derived from an EMBL/GenBank/DDBJ whole genome shotgun (WGS) entry which is preliminary data.</text>
</comment>
<dbReference type="RefSeq" id="WP_034683891.1">
    <property type="nucleotide sequence ID" value="NZ_CP023049.2"/>
</dbReference>
<dbReference type="Proteomes" id="UP000028709">
    <property type="component" value="Unassembled WGS sequence"/>
</dbReference>
<evidence type="ECO:0000313" key="2">
    <source>
        <dbReference type="EMBL" id="KFF28892.1"/>
    </source>
</evidence>
<reference evidence="2 3" key="1">
    <citation type="submission" date="2014-07" db="EMBL/GenBank/DDBJ databases">
        <title>Genome of Chryseobacterium piperi CTM.</title>
        <authorList>
            <person name="Pipes S.E."/>
            <person name="Stropko S.J."/>
            <person name="Newman J.D."/>
        </authorList>
    </citation>
    <scope>NUCLEOTIDE SEQUENCE [LARGE SCALE GENOMIC DNA]</scope>
    <source>
        <strain evidence="2 3">CTM</strain>
    </source>
</reference>
<sequence>MKKKLYVPMVIALMIAIVSCSPDKKESSEKIQVSPIAQQPGNVDKQNRVSELSIGIVPTENVDFDMGCTTEYQNKKGVIYAKGSAPKSKGWISYMKINDILENFYTPDGITESTDGDGSVIVAHLENERYEVVITSKIGNYSEEADSVSEQGTIVVTDKKSGKTVSVEFEGGTAC</sequence>
<evidence type="ECO:0000313" key="3">
    <source>
        <dbReference type="Proteomes" id="UP000028709"/>
    </source>
</evidence>
<protein>
    <recommendedName>
        <fullName evidence="4">Lipoprotein</fullName>
    </recommendedName>
</protein>
<accession>A0A086BIX8</accession>
<feature type="signal peptide" evidence="1">
    <location>
        <begin position="1"/>
        <end position="20"/>
    </location>
</feature>
<proteinExistence type="predicted"/>
<dbReference type="STRING" id="558152.IQ37_08675"/>
<dbReference type="PROSITE" id="PS51257">
    <property type="entry name" value="PROKAR_LIPOPROTEIN"/>
    <property type="match status" value="1"/>
</dbReference>
<evidence type="ECO:0008006" key="4">
    <source>
        <dbReference type="Google" id="ProtNLM"/>
    </source>
</evidence>
<dbReference type="OrthoDB" id="1398031at2"/>
<dbReference type="AlphaFoldDB" id="A0A086BIX8"/>
<gene>
    <name evidence="2" type="ORF">IQ37_08675</name>
</gene>
<evidence type="ECO:0000256" key="1">
    <source>
        <dbReference type="SAM" id="SignalP"/>
    </source>
</evidence>
<keyword evidence="1" id="KW-0732">Signal</keyword>